<dbReference type="Gene3D" id="3.90.1150.200">
    <property type="match status" value="1"/>
</dbReference>
<evidence type="ECO:0000313" key="3">
    <source>
        <dbReference type="EMBL" id="CAB4866336.1"/>
    </source>
</evidence>
<organism evidence="2">
    <name type="scientific">freshwater metagenome</name>
    <dbReference type="NCBI Taxonomy" id="449393"/>
    <lineage>
        <taxon>unclassified sequences</taxon>
        <taxon>metagenomes</taxon>
        <taxon>ecological metagenomes</taxon>
    </lineage>
</organism>
<dbReference type="EMBL" id="CAFBPM010000005">
    <property type="protein sequence ID" value="CAB5018180.1"/>
    <property type="molecule type" value="Genomic_DNA"/>
</dbReference>
<protein>
    <submittedName>
        <fullName evidence="2">Unannotated protein</fullName>
    </submittedName>
</protein>
<reference evidence="2" key="1">
    <citation type="submission" date="2020-05" db="EMBL/GenBank/DDBJ databases">
        <authorList>
            <person name="Chiriac C."/>
            <person name="Salcher M."/>
            <person name="Ghai R."/>
            <person name="Kavagutti S V."/>
        </authorList>
    </citation>
    <scope>NUCLEOTIDE SEQUENCE</scope>
</reference>
<evidence type="ECO:0000313" key="4">
    <source>
        <dbReference type="EMBL" id="CAB5018180.1"/>
    </source>
</evidence>
<dbReference type="InterPro" id="IPR014922">
    <property type="entry name" value="YdhG-like"/>
</dbReference>
<accession>A0A6J7AKE5</accession>
<dbReference type="EMBL" id="CAFABE010000090">
    <property type="protein sequence ID" value="CAB4833421.1"/>
    <property type="molecule type" value="Genomic_DNA"/>
</dbReference>
<dbReference type="EMBL" id="CAFBLT010000001">
    <property type="protein sequence ID" value="CAB4866336.1"/>
    <property type="molecule type" value="Genomic_DNA"/>
</dbReference>
<dbReference type="AlphaFoldDB" id="A0A6J7AKE5"/>
<evidence type="ECO:0000313" key="2">
    <source>
        <dbReference type="EMBL" id="CAB4833421.1"/>
    </source>
</evidence>
<evidence type="ECO:0000259" key="1">
    <source>
        <dbReference type="Pfam" id="PF08818"/>
    </source>
</evidence>
<dbReference type="Pfam" id="PF08818">
    <property type="entry name" value="DUF1801"/>
    <property type="match status" value="1"/>
</dbReference>
<sequence>MASQEIDAYLSKLDPMSRGCLEQLRGMIHEFIPGIEECISYQVPAFRIEGGVVAGFASFKNHLSYLPFSGSVLNVLELELGKRTWTKSSLHFTSMDPLSDELVSRLLEVRLAEIRNRGR</sequence>
<name>A0A6J7AKE5_9ZZZZ</name>
<gene>
    <name evidence="2" type="ORF">UFOPK3164_01459</name>
    <name evidence="3" type="ORF">UFOPK3427_00510</name>
    <name evidence="4" type="ORF">UFOPK4112_00741</name>
</gene>
<feature type="domain" description="YdhG-like" evidence="1">
    <location>
        <begin position="18"/>
        <end position="108"/>
    </location>
</feature>
<dbReference type="SUPFAM" id="SSF159888">
    <property type="entry name" value="YdhG-like"/>
    <property type="match status" value="1"/>
</dbReference>
<proteinExistence type="predicted"/>